<keyword evidence="1" id="KW-1133">Transmembrane helix</keyword>
<organism evidence="2 3">
    <name type="scientific">Vibrio pectenicida</name>
    <dbReference type="NCBI Taxonomy" id="62763"/>
    <lineage>
        <taxon>Bacteria</taxon>
        <taxon>Pseudomonadati</taxon>
        <taxon>Pseudomonadota</taxon>
        <taxon>Gammaproteobacteria</taxon>
        <taxon>Vibrionales</taxon>
        <taxon>Vibrionaceae</taxon>
        <taxon>Vibrio</taxon>
    </lineage>
</organism>
<name>A0A427U4Z2_9VIBR</name>
<gene>
    <name evidence="2" type="ORF">EJA03_07445</name>
</gene>
<keyword evidence="3" id="KW-1185">Reference proteome</keyword>
<evidence type="ECO:0000256" key="1">
    <source>
        <dbReference type="SAM" id="Phobius"/>
    </source>
</evidence>
<keyword evidence="1" id="KW-0812">Transmembrane</keyword>
<proteinExistence type="predicted"/>
<evidence type="ECO:0000313" key="2">
    <source>
        <dbReference type="EMBL" id="RSD31751.1"/>
    </source>
</evidence>
<dbReference type="RefSeq" id="WP_125320607.1">
    <property type="nucleotide sequence ID" value="NZ_AP024891.1"/>
</dbReference>
<protein>
    <submittedName>
        <fullName evidence="2">Uncharacterized protein</fullName>
    </submittedName>
</protein>
<feature type="transmembrane region" description="Helical" evidence="1">
    <location>
        <begin position="6"/>
        <end position="25"/>
    </location>
</feature>
<dbReference type="OrthoDB" id="7064947at2"/>
<evidence type="ECO:0000313" key="3">
    <source>
        <dbReference type="Proteomes" id="UP000269041"/>
    </source>
</evidence>
<keyword evidence="1" id="KW-0472">Membrane</keyword>
<sequence>MTFFWTVISGFLIFVFGQFFLKLVLEPIVAFKESLGSLSAFCLRNQGKITNGNATLEEQNELRLIISTILSKKQAIPFYAELSAVLVLPNSENLLLACKNLNFVAYEMYRETDMHEDTTVKYEKIVMELHKTSKLLDLRLDFESL</sequence>
<dbReference type="EMBL" id="RSFA01000024">
    <property type="protein sequence ID" value="RSD31751.1"/>
    <property type="molecule type" value="Genomic_DNA"/>
</dbReference>
<dbReference type="AlphaFoldDB" id="A0A427U4Z2"/>
<dbReference type="Proteomes" id="UP000269041">
    <property type="component" value="Unassembled WGS sequence"/>
</dbReference>
<accession>A0A427U4Z2</accession>
<comment type="caution">
    <text evidence="2">The sequence shown here is derived from an EMBL/GenBank/DDBJ whole genome shotgun (WGS) entry which is preliminary data.</text>
</comment>
<reference evidence="2 3" key="1">
    <citation type="submission" date="2018-12" db="EMBL/GenBank/DDBJ databases">
        <title>Genomic taxonomy of the Vibrionaceae family.</title>
        <authorList>
            <person name="Gomez-Gil B."/>
            <person name="Enciso-Ibarra K."/>
        </authorList>
    </citation>
    <scope>NUCLEOTIDE SEQUENCE [LARGE SCALE GENOMIC DNA]</scope>
    <source>
        <strain evidence="2 3">CAIM 594</strain>
    </source>
</reference>